<evidence type="ECO:0000313" key="2">
    <source>
        <dbReference type="Proteomes" id="UP001626603"/>
    </source>
</evidence>
<dbReference type="AlphaFoldDB" id="A0ABD8A825"/>
<protein>
    <submittedName>
        <fullName evidence="1">L-2-amino-thiazoline-4-carboxylic acid hydrolase</fullName>
    </submittedName>
</protein>
<dbReference type="Pfam" id="PF14196">
    <property type="entry name" value="ATC_hydrolase"/>
    <property type="match status" value="1"/>
</dbReference>
<keyword evidence="1" id="KW-0378">Hydrolase</keyword>
<dbReference type="EMBL" id="CP137641">
    <property type="protein sequence ID" value="WOX55183.1"/>
    <property type="molecule type" value="Genomic_DNA"/>
</dbReference>
<evidence type="ECO:0000313" key="1">
    <source>
        <dbReference type="EMBL" id="WOX55183.1"/>
    </source>
</evidence>
<dbReference type="Proteomes" id="UP001626603">
    <property type="component" value="Chromosome"/>
</dbReference>
<sequence length="220" mass="25556">MISALIFLIGLKAAKNDITQCYGESFYKDFKARAKREYRAIRPQVPDIGDSIFKFNYAFTPAYIAWYRSFRVMGLDRAGTVELIWSINEDMIRLIPSWLLKRYGTKIYLGGFRKRAPGHAVKSAQNDLHKYDYKIRFREIDGNAFEIDIYACGMKKLCEKLHASDLLPGVCRLDYLVSHYMGCGFYRTKTLGDGDDCCNCRYEMMGDCAWEPERGFEDRK</sequence>
<accession>A0ABD8A825</accession>
<proteinExistence type="predicted"/>
<gene>
    <name evidence="1" type="ORF">R6Y95_06840</name>
</gene>
<dbReference type="GO" id="GO:0016787">
    <property type="term" value="F:hydrolase activity"/>
    <property type="evidence" value="ECO:0007669"/>
    <property type="project" value="UniProtKB-KW"/>
</dbReference>
<organism evidence="1 2">
    <name type="scientific">Methanoculleus palmolei</name>
    <dbReference type="NCBI Taxonomy" id="72612"/>
    <lineage>
        <taxon>Archaea</taxon>
        <taxon>Methanobacteriati</taxon>
        <taxon>Methanobacteriota</taxon>
        <taxon>Stenosarchaea group</taxon>
        <taxon>Methanomicrobia</taxon>
        <taxon>Methanomicrobiales</taxon>
        <taxon>Methanomicrobiaceae</taxon>
        <taxon>Methanoculleus</taxon>
    </lineage>
</organism>
<reference evidence="1 2" key="1">
    <citation type="submission" date="2023-10" db="EMBL/GenBank/DDBJ databases">
        <title>The complete genome sequence of Methanoculleus palmolei DSM 4273.</title>
        <authorList>
            <person name="Lai S.-J."/>
            <person name="You Y.-T."/>
            <person name="Chen S.-C."/>
        </authorList>
    </citation>
    <scope>NUCLEOTIDE SEQUENCE [LARGE SCALE GENOMIC DNA]</scope>
    <source>
        <strain evidence="1 2">DSM 4273</strain>
    </source>
</reference>
<name>A0ABD8A825_9EURY</name>
<dbReference type="InterPro" id="IPR026002">
    <property type="entry name" value="ATC_hydrolase-like"/>
</dbReference>
<keyword evidence="2" id="KW-1185">Reference proteome</keyword>